<keyword evidence="5 10" id="KW-0133">Cell shape</keyword>
<dbReference type="Proteomes" id="UP000199288">
    <property type="component" value="Unassembled WGS sequence"/>
</dbReference>
<dbReference type="SUPFAM" id="SSF53756">
    <property type="entry name" value="UDP-Glycosyltransferase/glycogen phosphorylase"/>
    <property type="match status" value="1"/>
</dbReference>
<feature type="binding site" evidence="10">
    <location>
        <position position="167"/>
    </location>
    <ligand>
        <name>UDP-N-acetyl-alpha-D-glucosamine</name>
        <dbReference type="ChEBI" id="CHEBI:57705"/>
    </ligand>
</feature>
<dbReference type="EC" id="2.4.1.227" evidence="10"/>
<dbReference type="GO" id="GO:0005975">
    <property type="term" value="P:carbohydrate metabolic process"/>
    <property type="evidence" value="ECO:0007669"/>
    <property type="project" value="InterPro"/>
</dbReference>
<comment type="function">
    <text evidence="10">Cell wall formation. Catalyzes the transfer of a GlcNAc subunit on undecaprenyl-pyrophosphoryl-MurNAc-pentapeptide (lipid intermediate I) to form undecaprenyl-pyrophosphoryl-MurNAc-(pentapeptide)GlcNAc (lipid intermediate II).</text>
</comment>
<dbReference type="GO" id="GO:0071555">
    <property type="term" value="P:cell wall organization"/>
    <property type="evidence" value="ECO:0007669"/>
    <property type="project" value="UniProtKB-KW"/>
</dbReference>
<dbReference type="HAMAP" id="MF_00033">
    <property type="entry name" value="MurG"/>
    <property type="match status" value="1"/>
</dbReference>
<comment type="caution">
    <text evidence="10">Lacks conserved residue(s) required for the propagation of feature annotation.</text>
</comment>
<keyword evidence="3 10" id="KW-0328">Glycosyltransferase</keyword>
<keyword evidence="6 10" id="KW-0573">Peptidoglycan synthesis</keyword>
<keyword evidence="9 10" id="KW-0961">Cell wall biogenesis/degradation</keyword>
<dbReference type="PANTHER" id="PTHR21015:SF22">
    <property type="entry name" value="GLYCOSYLTRANSFERASE"/>
    <property type="match status" value="1"/>
</dbReference>
<keyword evidence="14" id="KW-1185">Reference proteome</keyword>
<feature type="binding site" evidence="10">
    <location>
        <position position="308"/>
    </location>
    <ligand>
        <name>UDP-N-acetyl-alpha-D-glucosamine</name>
        <dbReference type="ChEBI" id="CHEBI:57705"/>
    </ligand>
</feature>
<evidence type="ECO:0000313" key="13">
    <source>
        <dbReference type="EMBL" id="SEA44852.1"/>
    </source>
</evidence>
<dbReference type="UniPathway" id="UPA00219"/>
<dbReference type="NCBIfam" id="TIGR01133">
    <property type="entry name" value="murG"/>
    <property type="match status" value="1"/>
</dbReference>
<keyword evidence="2 10" id="KW-0132">Cell division</keyword>
<dbReference type="AlphaFoldDB" id="A0A1H4BAI5"/>
<dbReference type="InterPro" id="IPR006009">
    <property type="entry name" value="GlcNAc_MurG"/>
</dbReference>
<feature type="binding site" evidence="10">
    <location>
        <begin position="12"/>
        <end position="14"/>
    </location>
    <ligand>
        <name>UDP-N-acetyl-alpha-D-glucosamine</name>
        <dbReference type="ChEBI" id="CHEBI:57705"/>
    </ligand>
</feature>
<dbReference type="PANTHER" id="PTHR21015">
    <property type="entry name" value="UDP-N-ACETYLGLUCOSAMINE--N-ACETYLMURAMYL-(PENTAPEPTIDE) PYROPHOSPHORYL-UNDECAPRENOL N-ACETYLGLUCOSAMINE TRANSFERASE 1"/>
    <property type="match status" value="1"/>
</dbReference>
<sequence length="376" mass="38677">MIHSIVLAGGGSAGHVNPLLATASEIAARYPAARITALGVASGLETELVPAAGINLVTIPKVPMPRKPTPSALTFPVKFRSAISQVRGVLADVKADLVVGFGGFVATPAYLAAWRDGIPFVIHEQNARPGYANKLGAKRAAVVALTFPSTPLAAKRGRTVTTGLPIRGPILDLAMRRRGGDGTWARSQAAEKLGLNPEMTTVLVTGGSLGAKSINAAAAEIAPYFAQRGVQVLHLTGKGKAGEVHAALADHGMELGTYHVREYLPAMHEAYAAADMVICRSGAGTVAELTALGLPAIYIPLPIGNGEQRRNAADVLAAGGGLLLDDSDLTPASLTATISPWLTDPSALEQAGAAAARVGAIDGAAKLVDEIEKVRR</sequence>
<dbReference type="EMBL" id="FNQV01000009">
    <property type="protein sequence ID" value="SEA44852.1"/>
    <property type="molecule type" value="Genomic_DNA"/>
</dbReference>
<dbReference type="GO" id="GO:0008360">
    <property type="term" value="P:regulation of cell shape"/>
    <property type="evidence" value="ECO:0007669"/>
    <property type="project" value="UniProtKB-KW"/>
</dbReference>
<keyword evidence="4 10" id="KW-0808">Transferase</keyword>
<proteinExistence type="inferred from homology"/>
<dbReference type="Pfam" id="PF03033">
    <property type="entry name" value="Glyco_transf_28"/>
    <property type="match status" value="1"/>
</dbReference>
<feature type="domain" description="Glycosyltransferase family 28 N-terminal" evidence="11">
    <location>
        <begin position="5"/>
        <end position="143"/>
    </location>
</feature>
<dbReference type="Pfam" id="PF04101">
    <property type="entry name" value="Glyco_tran_28_C"/>
    <property type="match status" value="1"/>
</dbReference>
<evidence type="ECO:0000256" key="7">
    <source>
        <dbReference type="ARBA" id="ARBA00023136"/>
    </source>
</evidence>
<keyword evidence="8 10" id="KW-0131">Cell cycle</keyword>
<dbReference type="InterPro" id="IPR004276">
    <property type="entry name" value="GlycoTrans_28_N"/>
</dbReference>
<evidence type="ECO:0000256" key="9">
    <source>
        <dbReference type="ARBA" id="ARBA00023316"/>
    </source>
</evidence>
<feature type="domain" description="Glycosyl transferase family 28 C-terminal" evidence="12">
    <location>
        <begin position="201"/>
        <end position="362"/>
    </location>
</feature>
<dbReference type="RefSeq" id="WP_092564737.1">
    <property type="nucleotide sequence ID" value="NZ_FNQV01000009.1"/>
</dbReference>
<evidence type="ECO:0000256" key="2">
    <source>
        <dbReference type="ARBA" id="ARBA00022618"/>
    </source>
</evidence>
<dbReference type="GO" id="GO:0051301">
    <property type="term" value="P:cell division"/>
    <property type="evidence" value="ECO:0007669"/>
    <property type="project" value="UniProtKB-KW"/>
</dbReference>
<dbReference type="GO" id="GO:0009252">
    <property type="term" value="P:peptidoglycan biosynthetic process"/>
    <property type="evidence" value="ECO:0007669"/>
    <property type="project" value="UniProtKB-UniRule"/>
</dbReference>
<evidence type="ECO:0000259" key="12">
    <source>
        <dbReference type="Pfam" id="PF04101"/>
    </source>
</evidence>
<comment type="catalytic activity">
    <reaction evidence="10">
        <text>di-trans,octa-cis-undecaprenyl diphospho-N-acetyl-alpha-D-muramoyl-L-alanyl-D-glutamyl-meso-2,6-diaminopimeloyl-D-alanyl-D-alanine + UDP-N-acetyl-alpha-D-glucosamine = di-trans,octa-cis-undecaprenyl diphospho-[N-acetyl-alpha-D-glucosaminyl-(1-&gt;4)]-N-acetyl-alpha-D-muramoyl-L-alanyl-D-glutamyl-meso-2,6-diaminopimeloyl-D-alanyl-D-alanine + UDP + H(+)</text>
        <dbReference type="Rhea" id="RHEA:31227"/>
        <dbReference type="ChEBI" id="CHEBI:15378"/>
        <dbReference type="ChEBI" id="CHEBI:57705"/>
        <dbReference type="ChEBI" id="CHEBI:58223"/>
        <dbReference type="ChEBI" id="CHEBI:61387"/>
        <dbReference type="ChEBI" id="CHEBI:61388"/>
        <dbReference type="EC" id="2.4.1.227"/>
    </reaction>
</comment>
<feature type="binding site" evidence="10">
    <location>
        <position position="208"/>
    </location>
    <ligand>
        <name>UDP-N-acetyl-alpha-D-glucosamine</name>
        <dbReference type="ChEBI" id="CHEBI:57705"/>
    </ligand>
</feature>
<dbReference type="GO" id="GO:0050511">
    <property type="term" value="F:undecaprenyldiphospho-muramoylpentapeptide beta-N-acetylglucosaminyltransferase activity"/>
    <property type="evidence" value="ECO:0007669"/>
    <property type="project" value="UniProtKB-UniRule"/>
</dbReference>
<dbReference type="GO" id="GO:0005886">
    <property type="term" value="C:plasma membrane"/>
    <property type="evidence" value="ECO:0007669"/>
    <property type="project" value="UniProtKB-SubCell"/>
</dbReference>
<keyword evidence="7 10" id="KW-0472">Membrane</keyword>
<dbReference type="InterPro" id="IPR007235">
    <property type="entry name" value="Glyco_trans_28_C"/>
</dbReference>
<evidence type="ECO:0000256" key="3">
    <source>
        <dbReference type="ARBA" id="ARBA00022676"/>
    </source>
</evidence>
<dbReference type="Gene3D" id="3.40.50.2000">
    <property type="entry name" value="Glycogen Phosphorylase B"/>
    <property type="match status" value="2"/>
</dbReference>
<protein>
    <recommendedName>
        <fullName evidence="10">UDP-N-acetylglucosamine--N-acetylmuramyl-(pentapeptide) pyrophosphoryl-undecaprenol N-acetylglucosamine transferase</fullName>
        <ecNumber evidence="10">2.4.1.227</ecNumber>
    </recommendedName>
    <alternativeName>
        <fullName evidence="10">Undecaprenyl-PP-MurNAc-pentapeptide-UDPGlcNAc GlcNAc transferase</fullName>
    </alternativeName>
</protein>
<evidence type="ECO:0000259" key="11">
    <source>
        <dbReference type="Pfam" id="PF03033"/>
    </source>
</evidence>
<dbReference type="CDD" id="cd03785">
    <property type="entry name" value="GT28_MurG"/>
    <property type="match status" value="1"/>
</dbReference>
<evidence type="ECO:0000256" key="10">
    <source>
        <dbReference type="HAMAP-Rule" id="MF_00033"/>
    </source>
</evidence>
<feature type="binding site" evidence="10">
    <location>
        <position position="126"/>
    </location>
    <ligand>
        <name>UDP-N-acetyl-alpha-D-glucosamine</name>
        <dbReference type="ChEBI" id="CHEBI:57705"/>
    </ligand>
</feature>
<reference evidence="14" key="1">
    <citation type="submission" date="2016-10" db="EMBL/GenBank/DDBJ databases">
        <authorList>
            <person name="Varghese N."/>
            <person name="Submissions S."/>
        </authorList>
    </citation>
    <scope>NUCLEOTIDE SEQUENCE [LARGE SCALE GENOMIC DNA]</scope>
    <source>
        <strain evidence="14">KPR-1</strain>
    </source>
</reference>
<comment type="subcellular location">
    <subcellularLocation>
        <location evidence="10">Cell membrane</location>
        <topology evidence="10">Peripheral membrane protein</topology>
        <orientation evidence="10">Cytoplasmic side</orientation>
    </subcellularLocation>
</comment>
<evidence type="ECO:0000256" key="5">
    <source>
        <dbReference type="ARBA" id="ARBA00022960"/>
    </source>
</evidence>
<organism evidence="13 14">
    <name type="scientific">Bowdeniella nasicola</name>
    <dbReference type="NCBI Taxonomy" id="208480"/>
    <lineage>
        <taxon>Bacteria</taxon>
        <taxon>Bacillati</taxon>
        <taxon>Actinomycetota</taxon>
        <taxon>Actinomycetes</taxon>
        <taxon>Actinomycetales</taxon>
        <taxon>Actinomycetaceae</taxon>
        <taxon>Bowdeniella</taxon>
    </lineage>
</organism>
<evidence type="ECO:0000256" key="4">
    <source>
        <dbReference type="ARBA" id="ARBA00022679"/>
    </source>
</evidence>
<keyword evidence="1 10" id="KW-1003">Cell membrane</keyword>
<name>A0A1H4BAI5_9ACTO</name>
<comment type="similarity">
    <text evidence="10">Belongs to the glycosyltransferase 28 family. MurG subfamily.</text>
</comment>
<comment type="pathway">
    <text evidence="10">Cell wall biogenesis; peptidoglycan biosynthesis.</text>
</comment>
<gene>
    <name evidence="10" type="primary">murG</name>
    <name evidence="13" type="ORF">SAMN02910418_01621</name>
</gene>
<evidence type="ECO:0000256" key="8">
    <source>
        <dbReference type="ARBA" id="ARBA00023306"/>
    </source>
</evidence>
<evidence type="ECO:0000313" key="14">
    <source>
        <dbReference type="Proteomes" id="UP000199288"/>
    </source>
</evidence>
<evidence type="ECO:0000256" key="6">
    <source>
        <dbReference type="ARBA" id="ARBA00022984"/>
    </source>
</evidence>
<dbReference type="GO" id="GO:0051991">
    <property type="term" value="F:UDP-N-acetyl-D-glucosamine:N-acetylmuramoyl-L-alanyl-D-glutamyl-meso-2,6-diaminopimelyl-D-alanyl-D-alanine-diphosphoundecaprenol 4-beta-N-acetylglucosaminlytransferase activity"/>
    <property type="evidence" value="ECO:0007669"/>
    <property type="project" value="RHEA"/>
</dbReference>
<dbReference type="OrthoDB" id="9808936at2"/>
<evidence type="ECO:0000256" key="1">
    <source>
        <dbReference type="ARBA" id="ARBA00022475"/>
    </source>
</evidence>
<accession>A0A1H4BAI5</accession>